<evidence type="ECO:0008006" key="4">
    <source>
        <dbReference type="Google" id="ProtNLM"/>
    </source>
</evidence>
<evidence type="ECO:0000313" key="2">
    <source>
        <dbReference type="EMBL" id="MBO1803811.1"/>
    </source>
</evidence>
<keyword evidence="3" id="KW-1185">Reference proteome</keyword>
<comment type="caution">
    <text evidence="2">The sequence shown here is derived from an EMBL/GenBank/DDBJ whole genome shotgun (WGS) entry which is preliminary data.</text>
</comment>
<proteinExistence type="predicted"/>
<organism evidence="2 3">
    <name type="scientific">Leucobacter ruminantium</name>
    <dbReference type="NCBI Taxonomy" id="1289170"/>
    <lineage>
        <taxon>Bacteria</taxon>
        <taxon>Bacillati</taxon>
        <taxon>Actinomycetota</taxon>
        <taxon>Actinomycetes</taxon>
        <taxon>Micrococcales</taxon>
        <taxon>Microbacteriaceae</taxon>
        <taxon>Leucobacter</taxon>
    </lineage>
</organism>
<dbReference type="RefSeq" id="WP_208044299.1">
    <property type="nucleotide sequence ID" value="NZ_JAGDYL010000001.1"/>
</dbReference>
<dbReference type="AlphaFoldDB" id="A0A939RXE7"/>
<dbReference type="EMBL" id="JAGDYL010000001">
    <property type="protein sequence ID" value="MBO1803811.1"/>
    <property type="molecule type" value="Genomic_DNA"/>
</dbReference>
<protein>
    <recommendedName>
        <fullName evidence="4">PIN domain-containing protein</fullName>
    </recommendedName>
</protein>
<gene>
    <name evidence="2" type="ORF">J4H91_00555</name>
</gene>
<name>A0A939RXE7_9MICO</name>
<accession>A0A939RXE7</accession>
<evidence type="ECO:0000313" key="3">
    <source>
        <dbReference type="Proteomes" id="UP000664398"/>
    </source>
</evidence>
<feature type="region of interest" description="Disordered" evidence="1">
    <location>
        <begin position="73"/>
        <end position="92"/>
    </location>
</feature>
<reference evidence="2" key="1">
    <citation type="submission" date="2021-03" db="EMBL/GenBank/DDBJ databases">
        <title>Leucobacter chromiisoli sp. nov., isolated from chromium-containing soil of chemical plant.</title>
        <authorList>
            <person name="Xu Z."/>
        </authorList>
    </citation>
    <scope>NUCLEOTIDE SEQUENCE</scope>
    <source>
        <strain evidence="2">A2</strain>
    </source>
</reference>
<evidence type="ECO:0000256" key="1">
    <source>
        <dbReference type="SAM" id="MobiDB-lite"/>
    </source>
</evidence>
<dbReference type="Proteomes" id="UP000664398">
    <property type="component" value="Unassembled WGS sequence"/>
</dbReference>
<sequence length="92" mass="10015">MNRAGRPSESEVLEFDDGEGVVRALTLAEQSADFGDALIAGAMGLFGVDRVVAFDRRAASRLGWALLPERIGERMPCRPHPPTRRGEADPPR</sequence>